<dbReference type="OrthoDB" id="2157530at2759"/>
<protein>
    <recommendedName>
        <fullName evidence="1">Heterokaryon incompatibility domain-containing protein</fullName>
    </recommendedName>
</protein>
<dbReference type="PANTHER" id="PTHR24148:SF73">
    <property type="entry name" value="HET DOMAIN PROTEIN (AFU_ORTHOLOGUE AFUA_8G01020)"/>
    <property type="match status" value="1"/>
</dbReference>
<organism evidence="2 3">
    <name type="scientific">Aspergillus tamarii</name>
    <dbReference type="NCBI Taxonomy" id="41984"/>
    <lineage>
        <taxon>Eukaryota</taxon>
        <taxon>Fungi</taxon>
        <taxon>Dikarya</taxon>
        <taxon>Ascomycota</taxon>
        <taxon>Pezizomycotina</taxon>
        <taxon>Eurotiomycetes</taxon>
        <taxon>Eurotiomycetidae</taxon>
        <taxon>Eurotiales</taxon>
        <taxon>Aspergillaceae</taxon>
        <taxon>Aspergillus</taxon>
        <taxon>Aspergillus subgen. Circumdati</taxon>
    </lineage>
</organism>
<name>A0A5N6UYW9_ASPTM</name>
<reference evidence="2 3" key="1">
    <citation type="submission" date="2019-04" db="EMBL/GenBank/DDBJ databases">
        <title>Friends and foes A comparative genomics study of 23 Aspergillus species from section Flavi.</title>
        <authorList>
            <consortium name="DOE Joint Genome Institute"/>
            <person name="Kjaerbolling I."/>
            <person name="Vesth T."/>
            <person name="Frisvad J.C."/>
            <person name="Nybo J.L."/>
            <person name="Theobald S."/>
            <person name="Kildgaard S."/>
            <person name="Isbrandt T."/>
            <person name="Kuo A."/>
            <person name="Sato A."/>
            <person name="Lyhne E.K."/>
            <person name="Kogle M.E."/>
            <person name="Wiebenga A."/>
            <person name="Kun R.S."/>
            <person name="Lubbers R.J."/>
            <person name="Makela M.R."/>
            <person name="Barry K."/>
            <person name="Chovatia M."/>
            <person name="Clum A."/>
            <person name="Daum C."/>
            <person name="Haridas S."/>
            <person name="He G."/>
            <person name="LaButti K."/>
            <person name="Lipzen A."/>
            <person name="Mondo S."/>
            <person name="Riley R."/>
            <person name="Salamov A."/>
            <person name="Simmons B.A."/>
            <person name="Magnuson J.K."/>
            <person name="Henrissat B."/>
            <person name="Mortensen U.H."/>
            <person name="Larsen T.O."/>
            <person name="Devries R.P."/>
            <person name="Grigoriev I.V."/>
            <person name="Machida M."/>
            <person name="Baker S.E."/>
            <person name="Andersen M.R."/>
        </authorList>
    </citation>
    <scope>NUCLEOTIDE SEQUENCE [LARGE SCALE GENOMIC DNA]</scope>
    <source>
        <strain evidence="2 3">CBS 117626</strain>
    </source>
</reference>
<dbReference type="InterPro" id="IPR052895">
    <property type="entry name" value="HetReg/Transcr_Mod"/>
</dbReference>
<dbReference type="PANTHER" id="PTHR24148">
    <property type="entry name" value="ANKYRIN REPEAT DOMAIN-CONTAINING PROTEIN 39 HOMOLOG-RELATED"/>
    <property type="match status" value="1"/>
</dbReference>
<accession>A0A5N6UYW9</accession>
<evidence type="ECO:0000313" key="3">
    <source>
        <dbReference type="Proteomes" id="UP000326950"/>
    </source>
</evidence>
<dbReference type="EMBL" id="ML738622">
    <property type="protein sequence ID" value="KAE8163001.1"/>
    <property type="molecule type" value="Genomic_DNA"/>
</dbReference>
<evidence type="ECO:0000313" key="2">
    <source>
        <dbReference type="EMBL" id="KAE8163001.1"/>
    </source>
</evidence>
<feature type="domain" description="Heterokaryon incompatibility" evidence="1">
    <location>
        <begin position="67"/>
        <end position="157"/>
    </location>
</feature>
<dbReference type="Proteomes" id="UP000326950">
    <property type="component" value="Unassembled WGS sequence"/>
</dbReference>
<dbReference type="AlphaFoldDB" id="A0A5N6UYW9"/>
<sequence>MDPVSNVAGRFQRNLKELHTRYHGVGFQYLPLQGSSDIRLLSIQPGRPSDGISCLIRVVSLDENPKYTALSYTWRKQYSSLRSGTLMAFEIMKSLYQGNIFDMHIPEAETEERTPKTILCNGSRINISMNLYDALLSLRQLQSKDWYWIDALCINQRYLTPHICYV</sequence>
<dbReference type="InterPro" id="IPR010730">
    <property type="entry name" value="HET"/>
</dbReference>
<proteinExistence type="predicted"/>
<dbReference type="Pfam" id="PF06985">
    <property type="entry name" value="HET"/>
    <property type="match status" value="1"/>
</dbReference>
<keyword evidence="3" id="KW-1185">Reference proteome</keyword>
<gene>
    <name evidence="2" type="ORF">BDV40DRAFT_263956</name>
</gene>
<evidence type="ECO:0000259" key="1">
    <source>
        <dbReference type="Pfam" id="PF06985"/>
    </source>
</evidence>